<evidence type="ECO:0000313" key="1">
    <source>
        <dbReference type="EMBL" id="GAU89102.1"/>
    </source>
</evidence>
<evidence type="ECO:0000313" key="2">
    <source>
        <dbReference type="Proteomes" id="UP000186922"/>
    </source>
</evidence>
<dbReference type="AlphaFoldDB" id="A0A1D1UN71"/>
<gene>
    <name evidence="1" type="primary">RvY_01693-1</name>
    <name evidence="1" type="synonym">RvY_01693.1</name>
    <name evidence="1" type="ORF">RvY_01693</name>
</gene>
<sequence>MAQMIKLSEIANSVLSFDGPLCGHKWQHFNLLPRSAYYPNRTGGLEDDRAREEQSAGVRVGRGFSQQASGVPQPSPVPQFTWRVIGRTSQQGAQGTNCPQLVSLVWRPG</sequence>
<organism evidence="1 2">
    <name type="scientific">Ramazzottius varieornatus</name>
    <name type="common">Water bear</name>
    <name type="synonym">Tardigrade</name>
    <dbReference type="NCBI Taxonomy" id="947166"/>
    <lineage>
        <taxon>Eukaryota</taxon>
        <taxon>Metazoa</taxon>
        <taxon>Ecdysozoa</taxon>
        <taxon>Tardigrada</taxon>
        <taxon>Eutardigrada</taxon>
        <taxon>Parachela</taxon>
        <taxon>Hypsibioidea</taxon>
        <taxon>Ramazzottiidae</taxon>
        <taxon>Ramazzottius</taxon>
    </lineage>
</organism>
<comment type="caution">
    <text evidence="1">The sequence shown here is derived from an EMBL/GenBank/DDBJ whole genome shotgun (WGS) entry which is preliminary data.</text>
</comment>
<protein>
    <submittedName>
        <fullName evidence="1">Uncharacterized protein</fullName>
    </submittedName>
</protein>
<accession>A0A1D1UN71</accession>
<dbReference type="EMBL" id="BDGG01000001">
    <property type="protein sequence ID" value="GAU89102.1"/>
    <property type="molecule type" value="Genomic_DNA"/>
</dbReference>
<name>A0A1D1UN71_RAMVA</name>
<dbReference type="Proteomes" id="UP000186922">
    <property type="component" value="Unassembled WGS sequence"/>
</dbReference>
<reference evidence="1 2" key="1">
    <citation type="journal article" date="2016" name="Nat. Commun.">
        <title>Extremotolerant tardigrade genome and improved radiotolerance of human cultured cells by tardigrade-unique protein.</title>
        <authorList>
            <person name="Hashimoto T."/>
            <person name="Horikawa D.D."/>
            <person name="Saito Y."/>
            <person name="Kuwahara H."/>
            <person name="Kozuka-Hata H."/>
            <person name="Shin-I T."/>
            <person name="Minakuchi Y."/>
            <person name="Ohishi K."/>
            <person name="Motoyama A."/>
            <person name="Aizu T."/>
            <person name="Enomoto A."/>
            <person name="Kondo K."/>
            <person name="Tanaka S."/>
            <person name="Hara Y."/>
            <person name="Koshikawa S."/>
            <person name="Sagara H."/>
            <person name="Miura T."/>
            <person name="Yokobori S."/>
            <person name="Miyagawa K."/>
            <person name="Suzuki Y."/>
            <person name="Kubo T."/>
            <person name="Oyama M."/>
            <person name="Kohara Y."/>
            <person name="Fujiyama A."/>
            <person name="Arakawa K."/>
            <person name="Katayama T."/>
            <person name="Toyoda A."/>
            <person name="Kunieda T."/>
        </authorList>
    </citation>
    <scope>NUCLEOTIDE SEQUENCE [LARGE SCALE GENOMIC DNA]</scope>
    <source>
        <strain evidence="1 2">YOKOZUNA-1</strain>
    </source>
</reference>
<keyword evidence="2" id="KW-1185">Reference proteome</keyword>
<proteinExistence type="predicted"/>